<keyword evidence="2" id="KW-1185">Reference proteome</keyword>
<protein>
    <submittedName>
        <fullName evidence="1">Uncharacterized protein</fullName>
    </submittedName>
</protein>
<gene>
    <name evidence="1" type="ORF">CA267_010880</name>
</gene>
<proteinExistence type="predicted"/>
<dbReference type="EMBL" id="CP052766">
    <property type="protein sequence ID" value="QJR81249.1"/>
    <property type="molecule type" value="Genomic_DNA"/>
</dbReference>
<name>A0A6M4MDR7_9ALTE</name>
<dbReference type="AlphaFoldDB" id="A0A6M4MDR7"/>
<reference evidence="2" key="1">
    <citation type="submission" date="2014-12" db="EMBL/GenBank/DDBJ databases">
        <title>Complete genome sequence of a multi-drug resistant Klebsiella pneumoniae.</title>
        <authorList>
            <person name="Hua X."/>
            <person name="Chen Q."/>
            <person name="Li X."/>
            <person name="Feng Y."/>
            <person name="Ruan Z."/>
            <person name="Yu Y."/>
        </authorList>
    </citation>
    <scope>NUCLEOTIDE SEQUENCE [LARGE SCALE GENOMIC DNA]</scope>
    <source>
        <strain evidence="2">5.12</strain>
    </source>
</reference>
<reference evidence="1 2" key="2">
    <citation type="submission" date="2020-04" db="EMBL/GenBank/DDBJ databases">
        <title>Complete genome sequence of Alteromonas pelagimontana 5.12T.</title>
        <authorList>
            <person name="Sinha R.K."/>
            <person name="Krishnan K.P."/>
            <person name="Kurian J.P."/>
        </authorList>
    </citation>
    <scope>NUCLEOTIDE SEQUENCE [LARGE SCALE GENOMIC DNA]</scope>
    <source>
        <strain evidence="1 2">5.12</strain>
    </source>
</reference>
<dbReference type="OrthoDB" id="6390750at2"/>
<dbReference type="KEGG" id="apel:CA267_010880"/>
<dbReference type="RefSeq" id="WP_075607459.1">
    <property type="nucleotide sequence ID" value="NZ_CP052766.1"/>
</dbReference>
<accession>A0A6M4MDR7</accession>
<evidence type="ECO:0000313" key="2">
    <source>
        <dbReference type="Proteomes" id="UP000219285"/>
    </source>
</evidence>
<dbReference type="Proteomes" id="UP000219285">
    <property type="component" value="Chromosome"/>
</dbReference>
<organism evidence="1 2">
    <name type="scientific">Alteromonas pelagimontana</name>
    <dbReference type="NCBI Taxonomy" id="1858656"/>
    <lineage>
        <taxon>Bacteria</taxon>
        <taxon>Pseudomonadati</taxon>
        <taxon>Pseudomonadota</taxon>
        <taxon>Gammaproteobacteria</taxon>
        <taxon>Alteromonadales</taxon>
        <taxon>Alteromonadaceae</taxon>
        <taxon>Alteromonas/Salinimonas group</taxon>
        <taxon>Alteromonas</taxon>
    </lineage>
</organism>
<sequence>MIKYILLILLFVTLETQAKVEKIALEPLVRHSDFTGVVKVVNIEKSEMCGYIVTAEPLKVFKGIDEEFKFRVTNEVDLMSGVENYFAILYEKPQSDTCGQNILSTFKDYQTLFPFKDIGDKFILASRKSFMAADGDSGYYPFKYVKLVEVVDNKIYAFGKWKDIEKDLLKF</sequence>
<evidence type="ECO:0000313" key="1">
    <source>
        <dbReference type="EMBL" id="QJR81249.1"/>
    </source>
</evidence>